<reference evidence="1" key="1">
    <citation type="journal article" date="2022" name="bioRxiv">
        <title>Sequencing and chromosome-scale assembly of the giantPleurodeles waltlgenome.</title>
        <authorList>
            <person name="Brown T."/>
            <person name="Elewa A."/>
            <person name="Iarovenko S."/>
            <person name="Subramanian E."/>
            <person name="Araus A.J."/>
            <person name="Petzold A."/>
            <person name="Susuki M."/>
            <person name="Suzuki K.-i.T."/>
            <person name="Hayashi T."/>
            <person name="Toyoda A."/>
            <person name="Oliveira C."/>
            <person name="Osipova E."/>
            <person name="Leigh N.D."/>
            <person name="Simon A."/>
            <person name="Yun M.H."/>
        </authorList>
    </citation>
    <scope>NUCLEOTIDE SEQUENCE</scope>
    <source>
        <strain evidence="1">20211129_DDA</strain>
        <tissue evidence="1">Liver</tissue>
    </source>
</reference>
<dbReference type="Proteomes" id="UP001066276">
    <property type="component" value="Chromosome 6"/>
</dbReference>
<gene>
    <name evidence="1" type="ORF">NDU88_002512</name>
</gene>
<name>A0AAV7Q767_PLEWA</name>
<dbReference type="EMBL" id="JANPWB010000010">
    <property type="protein sequence ID" value="KAJ1136094.1"/>
    <property type="molecule type" value="Genomic_DNA"/>
</dbReference>
<protein>
    <submittedName>
        <fullName evidence="1">Uncharacterized protein</fullName>
    </submittedName>
</protein>
<sequence>MGSLRLDENTSNLIRAYKDICLQMVWSLQKREKKSSNSNSSNNLWTNSVRKNQDNIVLSTGCTISHFH</sequence>
<organism evidence="1 2">
    <name type="scientific">Pleurodeles waltl</name>
    <name type="common">Iberian ribbed newt</name>
    <dbReference type="NCBI Taxonomy" id="8319"/>
    <lineage>
        <taxon>Eukaryota</taxon>
        <taxon>Metazoa</taxon>
        <taxon>Chordata</taxon>
        <taxon>Craniata</taxon>
        <taxon>Vertebrata</taxon>
        <taxon>Euteleostomi</taxon>
        <taxon>Amphibia</taxon>
        <taxon>Batrachia</taxon>
        <taxon>Caudata</taxon>
        <taxon>Salamandroidea</taxon>
        <taxon>Salamandridae</taxon>
        <taxon>Pleurodelinae</taxon>
        <taxon>Pleurodeles</taxon>
    </lineage>
</organism>
<comment type="caution">
    <text evidence="1">The sequence shown here is derived from an EMBL/GenBank/DDBJ whole genome shotgun (WGS) entry which is preliminary data.</text>
</comment>
<evidence type="ECO:0000313" key="2">
    <source>
        <dbReference type="Proteomes" id="UP001066276"/>
    </source>
</evidence>
<accession>A0AAV7Q767</accession>
<evidence type="ECO:0000313" key="1">
    <source>
        <dbReference type="EMBL" id="KAJ1136094.1"/>
    </source>
</evidence>
<dbReference type="AlphaFoldDB" id="A0AAV7Q767"/>
<keyword evidence="2" id="KW-1185">Reference proteome</keyword>
<proteinExistence type="predicted"/>